<dbReference type="InterPro" id="IPR012318">
    <property type="entry name" value="HTH_CRP"/>
</dbReference>
<dbReference type="Proteomes" id="UP000823883">
    <property type="component" value="Unassembled WGS sequence"/>
</dbReference>
<keyword evidence="2" id="KW-0238">DNA-binding</keyword>
<dbReference type="Pfam" id="PF13545">
    <property type="entry name" value="HTH_Crp_2"/>
    <property type="match status" value="1"/>
</dbReference>
<dbReference type="Pfam" id="PF00027">
    <property type="entry name" value="cNMP_binding"/>
    <property type="match status" value="1"/>
</dbReference>
<evidence type="ECO:0000259" key="4">
    <source>
        <dbReference type="PROSITE" id="PS50042"/>
    </source>
</evidence>
<keyword evidence="1" id="KW-0805">Transcription regulation</keyword>
<dbReference type="InterPro" id="IPR014710">
    <property type="entry name" value="RmlC-like_jellyroll"/>
</dbReference>
<keyword evidence="3" id="KW-0804">Transcription</keyword>
<evidence type="ECO:0000256" key="2">
    <source>
        <dbReference type="ARBA" id="ARBA00023125"/>
    </source>
</evidence>
<evidence type="ECO:0000256" key="3">
    <source>
        <dbReference type="ARBA" id="ARBA00023163"/>
    </source>
</evidence>
<dbReference type="EMBL" id="DWWL01000010">
    <property type="protein sequence ID" value="HJC46867.1"/>
    <property type="molecule type" value="Genomic_DNA"/>
</dbReference>
<reference evidence="5" key="1">
    <citation type="journal article" date="2021" name="PeerJ">
        <title>Extensive microbial diversity within the chicken gut microbiome revealed by metagenomics and culture.</title>
        <authorList>
            <person name="Gilroy R."/>
            <person name="Ravi A."/>
            <person name="Getino M."/>
            <person name="Pursley I."/>
            <person name="Horton D.L."/>
            <person name="Alikhan N.F."/>
            <person name="Baker D."/>
            <person name="Gharbi K."/>
            <person name="Hall N."/>
            <person name="Watson M."/>
            <person name="Adriaenssens E.M."/>
            <person name="Foster-Nyarko E."/>
            <person name="Jarju S."/>
            <person name="Secka A."/>
            <person name="Antonio M."/>
            <person name="Oren A."/>
            <person name="Chaudhuri R.R."/>
            <person name="La Ragione R."/>
            <person name="Hildebrand F."/>
            <person name="Pallen M.J."/>
        </authorList>
    </citation>
    <scope>NUCLEOTIDE SEQUENCE</scope>
    <source>
        <strain evidence="5">CHK183-5548</strain>
    </source>
</reference>
<dbReference type="CDD" id="cd00038">
    <property type="entry name" value="CAP_ED"/>
    <property type="match status" value="1"/>
</dbReference>
<gene>
    <name evidence="5" type="ORF">IAA04_02300</name>
</gene>
<dbReference type="SMART" id="SM00100">
    <property type="entry name" value="cNMP"/>
    <property type="match status" value="1"/>
</dbReference>
<dbReference type="Gene3D" id="2.60.120.10">
    <property type="entry name" value="Jelly Rolls"/>
    <property type="match status" value="1"/>
</dbReference>
<dbReference type="AlphaFoldDB" id="A0A9D2PBA4"/>
<feature type="domain" description="Cyclic nucleotide-binding" evidence="4">
    <location>
        <begin position="31"/>
        <end position="110"/>
    </location>
</feature>
<evidence type="ECO:0000313" key="6">
    <source>
        <dbReference type="Proteomes" id="UP000823883"/>
    </source>
</evidence>
<dbReference type="PROSITE" id="PS50042">
    <property type="entry name" value="CNMP_BINDING_3"/>
    <property type="match status" value="1"/>
</dbReference>
<evidence type="ECO:0000313" key="5">
    <source>
        <dbReference type="EMBL" id="HJC46867.1"/>
    </source>
</evidence>
<proteinExistence type="predicted"/>
<sequence length="231" mass="26677">MRNSESPRAVDNILKSSDFLSHFSFDIRPYLRVVTYGRGEYIIRDTDHLTRVLYLERGTAKLYGIHKNGRQSLINFFTPPAFFGVPELFEENKRPFPIVAQTECRFIEVDTSGCRARLLEDALFLRFCCSMALKQNVAQNRKYMNLAAYPSKNNFAASVLLLQNNGILSLKYTELAEYLTISYRHLMQLIAQMCGEGILERVPRGLKIRDWERLRALADEIHEYNPLGQNG</sequence>
<organism evidence="5 6">
    <name type="scientific">Candidatus Lachnoclostridium pullistercoris</name>
    <dbReference type="NCBI Taxonomy" id="2838632"/>
    <lineage>
        <taxon>Bacteria</taxon>
        <taxon>Bacillati</taxon>
        <taxon>Bacillota</taxon>
        <taxon>Clostridia</taxon>
        <taxon>Lachnospirales</taxon>
        <taxon>Lachnospiraceae</taxon>
    </lineage>
</organism>
<reference evidence="5" key="2">
    <citation type="submission" date="2021-04" db="EMBL/GenBank/DDBJ databases">
        <authorList>
            <person name="Gilroy R."/>
        </authorList>
    </citation>
    <scope>NUCLEOTIDE SEQUENCE</scope>
    <source>
        <strain evidence="5">CHK183-5548</strain>
    </source>
</reference>
<evidence type="ECO:0000256" key="1">
    <source>
        <dbReference type="ARBA" id="ARBA00023015"/>
    </source>
</evidence>
<dbReference type="InterPro" id="IPR000595">
    <property type="entry name" value="cNMP-bd_dom"/>
</dbReference>
<dbReference type="InterPro" id="IPR018490">
    <property type="entry name" value="cNMP-bd_dom_sf"/>
</dbReference>
<dbReference type="GO" id="GO:0003677">
    <property type="term" value="F:DNA binding"/>
    <property type="evidence" value="ECO:0007669"/>
    <property type="project" value="UniProtKB-KW"/>
</dbReference>
<accession>A0A9D2PBA4</accession>
<name>A0A9D2PBA4_9FIRM</name>
<dbReference type="SUPFAM" id="SSF51206">
    <property type="entry name" value="cAMP-binding domain-like"/>
    <property type="match status" value="1"/>
</dbReference>
<dbReference type="SUPFAM" id="SSF46785">
    <property type="entry name" value="Winged helix' DNA-binding domain"/>
    <property type="match status" value="1"/>
</dbReference>
<dbReference type="InterPro" id="IPR036390">
    <property type="entry name" value="WH_DNA-bd_sf"/>
</dbReference>
<comment type="caution">
    <text evidence="5">The sequence shown here is derived from an EMBL/GenBank/DDBJ whole genome shotgun (WGS) entry which is preliminary data.</text>
</comment>
<protein>
    <submittedName>
        <fullName evidence="5">Cyclic nucleotide-binding domain-containing protein</fullName>
    </submittedName>
</protein>
<dbReference type="GO" id="GO:0006355">
    <property type="term" value="P:regulation of DNA-templated transcription"/>
    <property type="evidence" value="ECO:0007669"/>
    <property type="project" value="InterPro"/>
</dbReference>